<dbReference type="PANTHER" id="PTHR42815:SF2">
    <property type="entry name" value="FAD-BINDING, PUTATIVE (AFU_ORTHOLOGUE AFUA_6G07600)-RELATED"/>
    <property type="match status" value="1"/>
</dbReference>
<feature type="domain" description="Pyridoxamine 5'-phosphate oxidase N-terminal" evidence="1">
    <location>
        <begin position="37"/>
        <end position="158"/>
    </location>
</feature>
<proteinExistence type="predicted"/>
<dbReference type="Gene3D" id="2.30.110.10">
    <property type="entry name" value="Electron Transport, Fmn-binding Protein, Chain A"/>
    <property type="match status" value="1"/>
</dbReference>
<sequence>MPLDETAAPAKPSSGPDLETLYGDATPLAIAKVLDRIDENCRLFISHSPFLCIATADAEGKQDVSPRGDPPGFVQVLDDKTLAIPDRVGNNRIDTLKNLRDNPEVGLIFFVPGVGETMRVNGTARITEDAALLEGMAMNGKAPKTAILVTVREAFIHCAKALKRSSLWDPSVQVPKGTIPSLARMIKAQVEAMGDTVETVEERIEVAYKERLY</sequence>
<dbReference type="RefSeq" id="WP_008943709.1">
    <property type="nucleotide sequence ID" value="NZ_RBIG01000001.1"/>
</dbReference>
<dbReference type="InterPro" id="IPR011576">
    <property type="entry name" value="Pyridox_Oxase_N"/>
</dbReference>
<evidence type="ECO:0000313" key="2">
    <source>
        <dbReference type="EMBL" id="RKQ73311.1"/>
    </source>
</evidence>
<organism evidence="2 3">
    <name type="scientific">Oceanibaculum indicum</name>
    <dbReference type="NCBI Taxonomy" id="526216"/>
    <lineage>
        <taxon>Bacteria</taxon>
        <taxon>Pseudomonadati</taxon>
        <taxon>Pseudomonadota</taxon>
        <taxon>Alphaproteobacteria</taxon>
        <taxon>Rhodospirillales</taxon>
        <taxon>Oceanibaculaceae</taxon>
        <taxon>Oceanibaculum</taxon>
    </lineage>
</organism>
<comment type="caution">
    <text evidence="2">The sequence shown here is derived from an EMBL/GenBank/DDBJ whole genome shotgun (WGS) entry which is preliminary data.</text>
</comment>
<dbReference type="PANTHER" id="PTHR42815">
    <property type="entry name" value="FAD-BINDING, PUTATIVE (AFU_ORTHOLOGUE AFUA_6G07600)-RELATED"/>
    <property type="match status" value="1"/>
</dbReference>
<dbReference type="Pfam" id="PF01243">
    <property type="entry name" value="PNPOx_N"/>
    <property type="match status" value="1"/>
</dbReference>
<evidence type="ECO:0000259" key="1">
    <source>
        <dbReference type="Pfam" id="PF01243"/>
    </source>
</evidence>
<dbReference type="EMBL" id="RBIG01000001">
    <property type="protein sequence ID" value="RKQ73311.1"/>
    <property type="molecule type" value="Genomic_DNA"/>
</dbReference>
<reference evidence="2 3" key="1">
    <citation type="submission" date="2018-10" db="EMBL/GenBank/DDBJ databases">
        <title>Comparative analysis of microorganisms from saline springs in Andes Mountain Range, Colombia.</title>
        <authorList>
            <person name="Rubin E."/>
        </authorList>
    </citation>
    <scope>NUCLEOTIDE SEQUENCE [LARGE SCALE GENOMIC DNA]</scope>
    <source>
        <strain evidence="2 3">USBA 36</strain>
    </source>
</reference>
<dbReference type="AlphaFoldDB" id="A0A420WQI1"/>
<name>A0A420WQI1_9PROT</name>
<dbReference type="Proteomes" id="UP000277424">
    <property type="component" value="Unassembled WGS sequence"/>
</dbReference>
<evidence type="ECO:0000313" key="3">
    <source>
        <dbReference type="Proteomes" id="UP000277424"/>
    </source>
</evidence>
<dbReference type="SUPFAM" id="SSF50475">
    <property type="entry name" value="FMN-binding split barrel"/>
    <property type="match status" value="1"/>
</dbReference>
<dbReference type="InterPro" id="IPR012349">
    <property type="entry name" value="Split_barrel_FMN-bd"/>
</dbReference>
<dbReference type="InterPro" id="IPR024029">
    <property type="entry name" value="Pyridox_Oxase_FMN-dep"/>
</dbReference>
<protein>
    <recommendedName>
        <fullName evidence="1">Pyridoxamine 5'-phosphate oxidase N-terminal domain-containing protein</fullName>
    </recommendedName>
</protein>
<accession>A0A420WQI1</accession>
<gene>
    <name evidence="2" type="ORF">BCL74_1097</name>
</gene>
<dbReference type="NCBIfam" id="TIGR04025">
    <property type="entry name" value="PPOX_FMN_DR2398"/>
    <property type="match status" value="1"/>
</dbReference>
<dbReference type="OrthoDB" id="9790331at2"/>